<evidence type="ECO:0000313" key="2">
    <source>
        <dbReference type="Proteomes" id="UP000304900"/>
    </source>
</evidence>
<reference evidence="1 2" key="1">
    <citation type="submission" date="2019-05" db="EMBL/GenBank/DDBJ databases">
        <title>Dyadobacter AR-3-8 sp. nov., isolated from arctic soil.</title>
        <authorList>
            <person name="Chaudhary D.K."/>
        </authorList>
    </citation>
    <scope>NUCLEOTIDE SEQUENCE [LARGE SCALE GENOMIC DNA]</scope>
    <source>
        <strain evidence="1 2">AR-3-8</strain>
    </source>
</reference>
<accession>A0A4V6Y1W7</accession>
<dbReference type="EMBL" id="SZVO01000012">
    <property type="protein sequence ID" value="TKT89503.1"/>
    <property type="molecule type" value="Genomic_DNA"/>
</dbReference>
<evidence type="ECO:0000313" key="1">
    <source>
        <dbReference type="EMBL" id="TKT89503.1"/>
    </source>
</evidence>
<proteinExistence type="predicted"/>
<organism evidence="1 2">
    <name type="scientific">Dyadobacter frigoris</name>
    <dbReference type="NCBI Taxonomy" id="2576211"/>
    <lineage>
        <taxon>Bacteria</taxon>
        <taxon>Pseudomonadati</taxon>
        <taxon>Bacteroidota</taxon>
        <taxon>Cytophagia</taxon>
        <taxon>Cytophagales</taxon>
        <taxon>Spirosomataceae</taxon>
        <taxon>Dyadobacter</taxon>
    </lineage>
</organism>
<keyword evidence="2" id="KW-1185">Reference proteome</keyword>
<sequence>MNQSFNKVSSGRIKAAQALITSGNYILITINSERNVAGGNVDTFSDLPLEVQKEVMTKVVECRDAVRNDN</sequence>
<protein>
    <submittedName>
        <fullName evidence="1">Uncharacterized protein</fullName>
    </submittedName>
</protein>
<gene>
    <name evidence="1" type="ORF">FDK13_24480</name>
</gene>
<name>A0A4V6Y1W7_9BACT</name>
<dbReference type="RefSeq" id="WP_137342640.1">
    <property type="nucleotide sequence ID" value="NZ_SZVO01000012.1"/>
</dbReference>
<comment type="caution">
    <text evidence="1">The sequence shown here is derived from an EMBL/GenBank/DDBJ whole genome shotgun (WGS) entry which is preliminary data.</text>
</comment>
<dbReference type="AlphaFoldDB" id="A0A4V6Y1W7"/>
<dbReference type="Proteomes" id="UP000304900">
    <property type="component" value="Unassembled WGS sequence"/>
</dbReference>